<organism evidence="2 3">
    <name type="scientific">Ruminiclostridium papyrosolvens DSM 2782</name>
    <dbReference type="NCBI Taxonomy" id="588581"/>
    <lineage>
        <taxon>Bacteria</taxon>
        <taxon>Bacillati</taxon>
        <taxon>Bacillota</taxon>
        <taxon>Clostridia</taxon>
        <taxon>Eubacteriales</taxon>
        <taxon>Oscillospiraceae</taxon>
        <taxon>Ruminiclostridium</taxon>
    </lineage>
</organism>
<keyword evidence="3" id="KW-1185">Reference proteome</keyword>
<reference evidence="2" key="1">
    <citation type="submission" date="2009-07" db="EMBL/GenBank/DDBJ databases">
        <authorList>
            <consortium name="US DOE Joint Genome Institute (JGI-PGF)"/>
            <person name="Lucas S."/>
            <person name="Copeland A."/>
            <person name="Lapidus A."/>
            <person name="Glavina del Rio T."/>
            <person name="Tice H."/>
            <person name="Bruce D."/>
            <person name="Goodwin L."/>
            <person name="Pitluck S."/>
            <person name="Larimer F."/>
            <person name="Land M.L."/>
            <person name="Mouttaki H."/>
            <person name="He Z."/>
            <person name="Zhou J."/>
            <person name="Hemme C.L."/>
        </authorList>
    </citation>
    <scope>NUCLEOTIDE SEQUENCE</scope>
    <source>
        <strain evidence="2">DSM 2782</strain>
    </source>
</reference>
<dbReference type="EMBL" id="ACXX02000020">
    <property type="protein sequence ID" value="EGD45763.1"/>
    <property type="molecule type" value="Genomic_DNA"/>
</dbReference>
<evidence type="ECO:0000313" key="3">
    <source>
        <dbReference type="Proteomes" id="UP000003860"/>
    </source>
</evidence>
<sequence>MKKKILALIACLTILLSSLSIRAEVLPNYNNVKLESYSLNDAQNNAEIQKYLQENGYSEKVAKFISQGSRSLPEYKINSELNSSTTLSKDVKAKLSEKYNLVEPEEKPVKTIVLVKTKGDSNNTLLKANAIGNVWLLQYPVTDTNFSINVLNVGSDHLDSIYGYVQKYNLKEL</sequence>
<comment type="caution">
    <text evidence="2">The sequence shown here is derived from an EMBL/GenBank/DDBJ whole genome shotgun (WGS) entry which is preliminary data.</text>
</comment>
<reference evidence="2" key="2">
    <citation type="submission" date="2011-01" db="EMBL/GenBank/DDBJ databases">
        <title>The Non-contiguous Finished genome of Clostridium papyrosolvens.</title>
        <authorList>
            <person name="Lucas S."/>
            <person name="Copeland A."/>
            <person name="Lapidus A."/>
            <person name="Cheng J.-F."/>
            <person name="Goodwin L."/>
            <person name="Pitluck S."/>
            <person name="Misra M."/>
            <person name="Chertkov O."/>
            <person name="Detter J.C."/>
            <person name="Han C."/>
            <person name="Tapia R."/>
            <person name="Land M."/>
            <person name="Hauser L."/>
            <person name="Kyrpides N."/>
            <person name="Ivanova N."/>
            <person name="Pagani I."/>
            <person name="Mouttaki H."/>
            <person name="He Z."/>
            <person name="Zhou J."/>
            <person name="Hemme C.L."/>
            <person name="Woyke T."/>
        </authorList>
    </citation>
    <scope>NUCLEOTIDE SEQUENCE [LARGE SCALE GENOMIC DNA]</scope>
    <source>
        <strain evidence="2">DSM 2782</strain>
    </source>
</reference>
<feature type="chain" id="PRO_5003271390" evidence="1">
    <location>
        <begin position="24"/>
        <end position="173"/>
    </location>
</feature>
<dbReference type="AlphaFoldDB" id="F1TIE6"/>
<dbReference type="RefSeq" id="WP_004622418.1">
    <property type="nucleotide sequence ID" value="NZ_ACXX02000020.1"/>
</dbReference>
<evidence type="ECO:0000313" key="2">
    <source>
        <dbReference type="EMBL" id="EGD45763.1"/>
    </source>
</evidence>
<feature type="signal peptide" evidence="1">
    <location>
        <begin position="1"/>
        <end position="23"/>
    </location>
</feature>
<evidence type="ECO:0000256" key="1">
    <source>
        <dbReference type="SAM" id="SignalP"/>
    </source>
</evidence>
<accession>F1TIE6</accession>
<proteinExistence type="predicted"/>
<gene>
    <name evidence="2" type="ORF">Cpap_0130</name>
</gene>
<protein>
    <submittedName>
        <fullName evidence="2">Uncharacterized protein</fullName>
    </submittedName>
</protein>
<name>F1TIE6_9FIRM</name>
<keyword evidence="1" id="KW-0732">Signal</keyword>
<dbReference type="Proteomes" id="UP000003860">
    <property type="component" value="Unassembled WGS sequence"/>
</dbReference>
<dbReference type="OrthoDB" id="2468699at2"/>